<name>A0ABR1ZQN8_9ROSI</name>
<dbReference type="InterPro" id="IPR012675">
    <property type="entry name" value="Beta-grasp_dom_sf"/>
</dbReference>
<dbReference type="Proteomes" id="UP001472677">
    <property type="component" value="Unassembled WGS sequence"/>
</dbReference>
<keyword evidence="1" id="KW-0408">Iron</keyword>
<proteinExistence type="predicted"/>
<keyword evidence="4" id="KW-1185">Reference proteome</keyword>
<organism evidence="3 4">
    <name type="scientific">Hibiscus sabdariffa</name>
    <name type="common">roselle</name>
    <dbReference type="NCBI Taxonomy" id="183260"/>
    <lineage>
        <taxon>Eukaryota</taxon>
        <taxon>Viridiplantae</taxon>
        <taxon>Streptophyta</taxon>
        <taxon>Embryophyta</taxon>
        <taxon>Tracheophyta</taxon>
        <taxon>Spermatophyta</taxon>
        <taxon>Magnoliopsida</taxon>
        <taxon>eudicotyledons</taxon>
        <taxon>Gunneridae</taxon>
        <taxon>Pentapetalae</taxon>
        <taxon>rosids</taxon>
        <taxon>malvids</taxon>
        <taxon>Malvales</taxon>
        <taxon>Malvaceae</taxon>
        <taxon>Malvoideae</taxon>
        <taxon>Hibiscus</taxon>
    </lineage>
</organism>
<evidence type="ECO:0008006" key="5">
    <source>
        <dbReference type="Google" id="ProtNLM"/>
    </source>
</evidence>
<dbReference type="SUPFAM" id="SSF54292">
    <property type="entry name" value="2Fe-2S ferredoxin-like"/>
    <property type="match status" value="1"/>
</dbReference>
<protein>
    <recommendedName>
        <fullName evidence="5">Ferredoxin</fullName>
    </recommendedName>
</protein>
<dbReference type="PANTHER" id="PTHR37240:SF1">
    <property type="entry name" value="PREPROTEIN TRANSLOCASE SUBUNIT SECE1"/>
    <property type="match status" value="1"/>
</dbReference>
<gene>
    <name evidence="3" type="ORF">V6N12_055620</name>
</gene>
<evidence type="ECO:0000313" key="3">
    <source>
        <dbReference type="EMBL" id="KAK8482992.1"/>
    </source>
</evidence>
<sequence length="431" mass="47226">MAASLLLSVASPTKTAAPSLAYSQPIPATAGLCFVSFPSRTKHLRKVDGGSNKGRLFPVKAIEESKESVEDSVTAKEAEEVEASASEESELSAIGAEIKKAMKEREATSDSLAGGVAEEIREIEWPAFGKVLRTTGVVLGVIAGSSVVLLTVNAVLAELSDRVFADSQVVEGGKTEELGRNMMPGGRIRVRKSYDQWAKPRCQRPMCRRDRRISFDNTHEYRSTTHMNIHFQYTQMPSYLYPAPIMVPAVPMPELSHNSGPYDFETAFGWQGSQTAGVCLLHQVSWLISPLLSAQPPSCPWQDQCENRFGLECTENDPSFETHRSRHCHDKPVLLRSSHKRQFSESALIASSYEVVLEHEGKSTKRELGVCMTCPAKLVSGTIDQSGGMLSDDVVDSGFALLCVSYPTSYCHIKTIPEEELLALPLKTAND</sequence>
<dbReference type="InterPro" id="IPR055330">
    <property type="entry name" value="SECE1-like"/>
</dbReference>
<comment type="caution">
    <text evidence="3">The sequence shown here is derived from an EMBL/GenBank/DDBJ whole genome shotgun (WGS) entry which is preliminary data.</text>
</comment>
<dbReference type="CDD" id="cd00207">
    <property type="entry name" value="fer2"/>
    <property type="match status" value="1"/>
</dbReference>
<keyword evidence="2" id="KW-0411">Iron-sulfur</keyword>
<dbReference type="InterPro" id="IPR001041">
    <property type="entry name" value="2Fe-2S_ferredoxin-type"/>
</dbReference>
<evidence type="ECO:0000256" key="1">
    <source>
        <dbReference type="ARBA" id="ARBA00022714"/>
    </source>
</evidence>
<dbReference type="PANTHER" id="PTHR37240">
    <property type="entry name" value="PREPROTEIN TRANSLOCASE SUBUNIT SECE1"/>
    <property type="match status" value="1"/>
</dbReference>
<dbReference type="EMBL" id="JBBPBM010001626">
    <property type="protein sequence ID" value="KAK8482992.1"/>
    <property type="molecule type" value="Genomic_DNA"/>
</dbReference>
<dbReference type="InterPro" id="IPR036010">
    <property type="entry name" value="2Fe-2S_ferredoxin-like_sf"/>
</dbReference>
<keyword evidence="1" id="KW-0479">Metal-binding</keyword>
<dbReference type="Gene3D" id="3.10.20.30">
    <property type="match status" value="1"/>
</dbReference>
<evidence type="ECO:0000256" key="2">
    <source>
        <dbReference type="ARBA" id="ARBA00023014"/>
    </source>
</evidence>
<keyword evidence="1" id="KW-0001">2Fe-2S</keyword>
<reference evidence="3 4" key="1">
    <citation type="journal article" date="2024" name="G3 (Bethesda)">
        <title>Genome assembly of Hibiscus sabdariffa L. provides insights into metabolisms of medicinal natural products.</title>
        <authorList>
            <person name="Kim T."/>
        </authorList>
    </citation>
    <scope>NUCLEOTIDE SEQUENCE [LARGE SCALE GENOMIC DNA]</scope>
    <source>
        <strain evidence="3">TK-2024</strain>
        <tissue evidence="3">Old leaves</tissue>
    </source>
</reference>
<evidence type="ECO:0000313" key="4">
    <source>
        <dbReference type="Proteomes" id="UP001472677"/>
    </source>
</evidence>
<accession>A0ABR1ZQN8</accession>